<evidence type="ECO:0000256" key="14">
    <source>
        <dbReference type="ARBA" id="ARBA00023170"/>
    </source>
</evidence>
<name>A0AAV4EWL2_9GAST</name>
<dbReference type="FunFam" id="2.60.40.10:FF:000273">
    <property type="entry name" value="contactin-3 isoform X1"/>
    <property type="match status" value="1"/>
</dbReference>
<dbReference type="InterPro" id="IPR003599">
    <property type="entry name" value="Ig_sub"/>
</dbReference>
<dbReference type="GO" id="GO:0070593">
    <property type="term" value="P:dendrite self-avoidance"/>
    <property type="evidence" value="ECO:0007669"/>
    <property type="project" value="TreeGrafter"/>
</dbReference>
<dbReference type="GO" id="GO:0030424">
    <property type="term" value="C:axon"/>
    <property type="evidence" value="ECO:0007669"/>
    <property type="project" value="TreeGrafter"/>
</dbReference>
<feature type="domain" description="Ig-like" evidence="18">
    <location>
        <begin position="25"/>
        <end position="106"/>
    </location>
</feature>
<sequence length="207" mass="23119">MCVSVQQDIYPTSYSFAVGIPDGFPQFLAQPKLKSVEKDKVTRLACEVKGNPKPKITWLKDKMPIDFMDPRLRQVENGYLEIKKANPSDEATYECVANNIHGTAYSYGAMIYVKVRRVAPKFIGELESVIEVTAQRELNLSCKAVGSPMPYVRWRQGSTYLTDEDDAPIGSNLLTLMSVVESKNYTCEASSELGNIEHQVAVIVKSE</sequence>
<evidence type="ECO:0000256" key="2">
    <source>
        <dbReference type="ARBA" id="ARBA00004236"/>
    </source>
</evidence>
<keyword evidence="15" id="KW-0325">Glycoprotein</keyword>
<keyword evidence="7" id="KW-0732">Signal</keyword>
<dbReference type="GO" id="GO:0007156">
    <property type="term" value="P:homophilic cell adhesion via plasma membrane adhesion molecules"/>
    <property type="evidence" value="ECO:0007669"/>
    <property type="project" value="TreeGrafter"/>
</dbReference>
<evidence type="ECO:0000256" key="11">
    <source>
        <dbReference type="ARBA" id="ARBA00022989"/>
    </source>
</evidence>
<keyword evidence="12" id="KW-0472">Membrane</keyword>
<evidence type="ECO:0000256" key="8">
    <source>
        <dbReference type="ARBA" id="ARBA00022737"/>
    </source>
</evidence>
<protein>
    <recommendedName>
        <fullName evidence="4">protein-tyrosine-phosphatase</fullName>
        <ecNumber evidence="4">3.1.3.48</ecNumber>
    </recommendedName>
</protein>
<dbReference type="GO" id="GO:0005886">
    <property type="term" value="C:plasma membrane"/>
    <property type="evidence" value="ECO:0007669"/>
    <property type="project" value="UniProtKB-SubCell"/>
</dbReference>
<dbReference type="InterPro" id="IPR007110">
    <property type="entry name" value="Ig-like_dom"/>
</dbReference>
<keyword evidence="11" id="KW-1133">Transmembrane helix</keyword>
<dbReference type="GO" id="GO:0098632">
    <property type="term" value="F:cell-cell adhesion mediator activity"/>
    <property type="evidence" value="ECO:0007669"/>
    <property type="project" value="TreeGrafter"/>
</dbReference>
<dbReference type="EC" id="3.1.3.48" evidence="4"/>
<comment type="similarity">
    <text evidence="3">Belongs to the protein-tyrosine phosphatase family. Receptor class 2A subfamily.</text>
</comment>
<keyword evidence="20" id="KW-1185">Reference proteome</keyword>
<dbReference type="Pfam" id="PF13927">
    <property type="entry name" value="Ig_3"/>
    <property type="match status" value="1"/>
</dbReference>
<evidence type="ECO:0000256" key="5">
    <source>
        <dbReference type="ARBA" id="ARBA00022475"/>
    </source>
</evidence>
<keyword evidence="10" id="KW-0904">Protein phosphatase</keyword>
<evidence type="ECO:0000256" key="12">
    <source>
        <dbReference type="ARBA" id="ARBA00023136"/>
    </source>
</evidence>
<comment type="subcellular location">
    <subcellularLocation>
        <location evidence="2">Cell membrane</location>
    </subcellularLocation>
    <subcellularLocation>
        <location evidence="1">Membrane</location>
        <topology evidence="1">Single-pass membrane protein</topology>
    </subcellularLocation>
</comment>
<evidence type="ECO:0000256" key="4">
    <source>
        <dbReference type="ARBA" id="ARBA00013064"/>
    </source>
</evidence>
<dbReference type="PANTHER" id="PTHR10075">
    <property type="entry name" value="BASIGIN RELATED"/>
    <property type="match status" value="1"/>
</dbReference>
<dbReference type="Gene3D" id="2.60.40.10">
    <property type="entry name" value="Immunoglobulins"/>
    <property type="match status" value="2"/>
</dbReference>
<evidence type="ECO:0000256" key="6">
    <source>
        <dbReference type="ARBA" id="ARBA00022692"/>
    </source>
</evidence>
<keyword evidence="16" id="KW-0393">Immunoglobulin domain</keyword>
<dbReference type="AlphaFoldDB" id="A0AAV4EWL2"/>
<gene>
    <name evidence="19" type="ORF">ElyMa_005523700</name>
</gene>
<dbReference type="InterPro" id="IPR013783">
    <property type="entry name" value="Ig-like_fold"/>
</dbReference>
<keyword evidence="14 19" id="KW-0675">Receptor</keyword>
<evidence type="ECO:0000256" key="1">
    <source>
        <dbReference type="ARBA" id="ARBA00004167"/>
    </source>
</evidence>
<evidence type="ECO:0000256" key="13">
    <source>
        <dbReference type="ARBA" id="ARBA00023157"/>
    </source>
</evidence>
<dbReference type="SUPFAM" id="SSF48726">
    <property type="entry name" value="Immunoglobulin"/>
    <property type="match status" value="2"/>
</dbReference>
<dbReference type="PANTHER" id="PTHR10075:SF100">
    <property type="entry name" value="FASCICLIN-2"/>
    <property type="match status" value="1"/>
</dbReference>
<reference evidence="19 20" key="1">
    <citation type="journal article" date="2021" name="Elife">
        <title>Chloroplast acquisition without the gene transfer in kleptoplastic sea slugs, Plakobranchus ocellatus.</title>
        <authorList>
            <person name="Maeda T."/>
            <person name="Takahashi S."/>
            <person name="Yoshida T."/>
            <person name="Shimamura S."/>
            <person name="Takaki Y."/>
            <person name="Nagai Y."/>
            <person name="Toyoda A."/>
            <person name="Suzuki Y."/>
            <person name="Arimoto A."/>
            <person name="Ishii H."/>
            <person name="Satoh N."/>
            <person name="Nishiyama T."/>
            <person name="Hasebe M."/>
            <person name="Maruyama T."/>
            <person name="Minagawa J."/>
            <person name="Obokata J."/>
            <person name="Shigenobu S."/>
        </authorList>
    </citation>
    <scope>NUCLEOTIDE SEQUENCE [LARGE SCALE GENOMIC DNA]</scope>
</reference>
<dbReference type="SMART" id="SM00408">
    <property type="entry name" value="IGc2"/>
    <property type="match status" value="2"/>
</dbReference>
<keyword evidence="13" id="KW-1015">Disulfide bond</keyword>
<accession>A0AAV4EWL2</accession>
<proteinExistence type="inferred from homology"/>
<dbReference type="GO" id="GO:0004725">
    <property type="term" value="F:protein tyrosine phosphatase activity"/>
    <property type="evidence" value="ECO:0007669"/>
    <property type="project" value="UniProtKB-EC"/>
</dbReference>
<feature type="domain" description="Ig-like" evidence="18">
    <location>
        <begin position="120"/>
        <end position="203"/>
    </location>
</feature>
<keyword evidence="9" id="KW-0378">Hydrolase</keyword>
<evidence type="ECO:0000256" key="10">
    <source>
        <dbReference type="ARBA" id="ARBA00022912"/>
    </source>
</evidence>
<keyword evidence="6" id="KW-0812">Transmembrane</keyword>
<evidence type="ECO:0000259" key="18">
    <source>
        <dbReference type="PROSITE" id="PS50835"/>
    </source>
</evidence>
<dbReference type="PROSITE" id="PS50835">
    <property type="entry name" value="IG_LIKE"/>
    <property type="match status" value="2"/>
</dbReference>
<evidence type="ECO:0000313" key="20">
    <source>
        <dbReference type="Proteomes" id="UP000762676"/>
    </source>
</evidence>
<evidence type="ECO:0000256" key="17">
    <source>
        <dbReference type="ARBA" id="ARBA00051722"/>
    </source>
</evidence>
<dbReference type="Proteomes" id="UP000762676">
    <property type="component" value="Unassembled WGS sequence"/>
</dbReference>
<organism evidence="19 20">
    <name type="scientific">Elysia marginata</name>
    <dbReference type="NCBI Taxonomy" id="1093978"/>
    <lineage>
        <taxon>Eukaryota</taxon>
        <taxon>Metazoa</taxon>
        <taxon>Spiralia</taxon>
        <taxon>Lophotrochozoa</taxon>
        <taxon>Mollusca</taxon>
        <taxon>Gastropoda</taxon>
        <taxon>Heterobranchia</taxon>
        <taxon>Euthyneura</taxon>
        <taxon>Panpulmonata</taxon>
        <taxon>Sacoglossa</taxon>
        <taxon>Placobranchoidea</taxon>
        <taxon>Plakobranchidae</taxon>
        <taxon>Elysia</taxon>
    </lineage>
</organism>
<dbReference type="EMBL" id="BMAT01011025">
    <property type="protein sequence ID" value="GFR65176.1"/>
    <property type="molecule type" value="Genomic_DNA"/>
</dbReference>
<evidence type="ECO:0000256" key="3">
    <source>
        <dbReference type="ARBA" id="ARBA00010504"/>
    </source>
</evidence>
<dbReference type="Pfam" id="PF07679">
    <property type="entry name" value="I-set"/>
    <property type="match status" value="1"/>
</dbReference>
<comment type="catalytic activity">
    <reaction evidence="17">
        <text>O-phospho-L-tyrosyl-[protein] + H2O = L-tyrosyl-[protein] + phosphate</text>
        <dbReference type="Rhea" id="RHEA:10684"/>
        <dbReference type="Rhea" id="RHEA-COMP:10136"/>
        <dbReference type="Rhea" id="RHEA-COMP:20101"/>
        <dbReference type="ChEBI" id="CHEBI:15377"/>
        <dbReference type="ChEBI" id="CHEBI:43474"/>
        <dbReference type="ChEBI" id="CHEBI:46858"/>
        <dbReference type="ChEBI" id="CHEBI:61978"/>
        <dbReference type="EC" id="3.1.3.48"/>
    </reaction>
</comment>
<evidence type="ECO:0000313" key="19">
    <source>
        <dbReference type="EMBL" id="GFR65176.1"/>
    </source>
</evidence>
<evidence type="ECO:0000256" key="15">
    <source>
        <dbReference type="ARBA" id="ARBA00023180"/>
    </source>
</evidence>
<dbReference type="InterPro" id="IPR036179">
    <property type="entry name" value="Ig-like_dom_sf"/>
</dbReference>
<keyword evidence="5" id="KW-1003">Cell membrane</keyword>
<dbReference type="InterPro" id="IPR013098">
    <property type="entry name" value="Ig_I-set"/>
</dbReference>
<evidence type="ECO:0000256" key="7">
    <source>
        <dbReference type="ARBA" id="ARBA00022729"/>
    </source>
</evidence>
<evidence type="ECO:0000256" key="9">
    <source>
        <dbReference type="ARBA" id="ARBA00022801"/>
    </source>
</evidence>
<evidence type="ECO:0000256" key="16">
    <source>
        <dbReference type="ARBA" id="ARBA00023319"/>
    </source>
</evidence>
<comment type="caution">
    <text evidence="19">The sequence shown here is derived from an EMBL/GenBank/DDBJ whole genome shotgun (WGS) entry which is preliminary data.</text>
</comment>
<keyword evidence="8" id="KW-0677">Repeat</keyword>
<dbReference type="InterPro" id="IPR003598">
    <property type="entry name" value="Ig_sub2"/>
</dbReference>
<dbReference type="GO" id="GO:0007411">
    <property type="term" value="P:axon guidance"/>
    <property type="evidence" value="ECO:0007669"/>
    <property type="project" value="TreeGrafter"/>
</dbReference>
<dbReference type="SMART" id="SM00409">
    <property type="entry name" value="IG"/>
    <property type="match status" value="2"/>
</dbReference>
<dbReference type="FunFam" id="2.60.40.10:FF:000010">
    <property type="entry name" value="receptor-type tyrosine-protein phosphatase delta isoform X1"/>
    <property type="match status" value="1"/>
</dbReference>